<dbReference type="EMBL" id="BLAL01000300">
    <property type="protein sequence ID" value="GET01489.1"/>
    <property type="molecule type" value="Genomic_DNA"/>
</dbReference>
<proteinExistence type="predicted"/>
<protein>
    <submittedName>
        <fullName evidence="1">Kinase-like domain-containing protein</fullName>
    </submittedName>
</protein>
<sequence>MNVNTDTLSRNQREQNHSKDLYFKDFKLKGILGNGRCGRTFLCEFYDDIIALKCIDLWKNSRLSREMQSEVVEIYRILTDIRGEYIPRYLEKYGYITEQQRTRGLCALKAIHDKDILHDDIREENIYLI</sequence>
<dbReference type="SUPFAM" id="SSF56112">
    <property type="entry name" value="Protein kinase-like (PK-like)"/>
    <property type="match status" value="1"/>
</dbReference>
<name>A0A8H3MEQ2_9GLOM</name>
<gene>
    <name evidence="1" type="ORF">RCL2_002789600</name>
</gene>
<accession>A0A8H3MEQ2</accession>
<dbReference type="Proteomes" id="UP000615446">
    <property type="component" value="Unassembled WGS sequence"/>
</dbReference>
<evidence type="ECO:0000313" key="2">
    <source>
        <dbReference type="Proteomes" id="UP000615446"/>
    </source>
</evidence>
<organism evidence="1 2">
    <name type="scientific">Rhizophagus clarus</name>
    <dbReference type="NCBI Taxonomy" id="94130"/>
    <lineage>
        <taxon>Eukaryota</taxon>
        <taxon>Fungi</taxon>
        <taxon>Fungi incertae sedis</taxon>
        <taxon>Mucoromycota</taxon>
        <taxon>Glomeromycotina</taxon>
        <taxon>Glomeromycetes</taxon>
        <taxon>Glomerales</taxon>
        <taxon>Glomeraceae</taxon>
        <taxon>Rhizophagus</taxon>
    </lineage>
</organism>
<dbReference type="PROSITE" id="PS00109">
    <property type="entry name" value="PROTEIN_KINASE_TYR"/>
    <property type="match status" value="1"/>
</dbReference>
<dbReference type="GO" id="GO:0004672">
    <property type="term" value="F:protein kinase activity"/>
    <property type="evidence" value="ECO:0007669"/>
    <property type="project" value="InterPro"/>
</dbReference>
<dbReference type="AlphaFoldDB" id="A0A8H3MEQ2"/>
<evidence type="ECO:0000313" key="1">
    <source>
        <dbReference type="EMBL" id="GET01489.1"/>
    </source>
</evidence>
<comment type="caution">
    <text evidence="1">The sequence shown here is derived from an EMBL/GenBank/DDBJ whole genome shotgun (WGS) entry which is preliminary data.</text>
</comment>
<dbReference type="OrthoDB" id="10531187at2759"/>
<dbReference type="InterPro" id="IPR008266">
    <property type="entry name" value="Tyr_kinase_AS"/>
</dbReference>
<keyword evidence="1" id="KW-0808">Transferase</keyword>
<dbReference type="InterPro" id="IPR011009">
    <property type="entry name" value="Kinase-like_dom_sf"/>
</dbReference>
<keyword evidence="1" id="KW-0418">Kinase</keyword>
<reference evidence="1" key="1">
    <citation type="submission" date="2019-10" db="EMBL/GenBank/DDBJ databases">
        <title>Conservation and host-specific expression of non-tandemly repeated heterogenous ribosome RNA gene in arbuscular mycorrhizal fungi.</title>
        <authorList>
            <person name="Maeda T."/>
            <person name="Kobayashi Y."/>
            <person name="Nakagawa T."/>
            <person name="Ezawa T."/>
            <person name="Yamaguchi K."/>
            <person name="Bino T."/>
            <person name="Nishimoto Y."/>
            <person name="Shigenobu S."/>
            <person name="Kawaguchi M."/>
        </authorList>
    </citation>
    <scope>NUCLEOTIDE SEQUENCE</scope>
    <source>
        <strain evidence="1">HR1</strain>
    </source>
</reference>